<organism evidence="1 2">
    <name type="scientific">Rubroshorea leprosula</name>
    <dbReference type="NCBI Taxonomy" id="152421"/>
    <lineage>
        <taxon>Eukaryota</taxon>
        <taxon>Viridiplantae</taxon>
        <taxon>Streptophyta</taxon>
        <taxon>Embryophyta</taxon>
        <taxon>Tracheophyta</taxon>
        <taxon>Spermatophyta</taxon>
        <taxon>Magnoliopsida</taxon>
        <taxon>eudicotyledons</taxon>
        <taxon>Gunneridae</taxon>
        <taxon>Pentapetalae</taxon>
        <taxon>rosids</taxon>
        <taxon>malvids</taxon>
        <taxon>Malvales</taxon>
        <taxon>Dipterocarpaceae</taxon>
        <taxon>Rubroshorea</taxon>
    </lineage>
</organism>
<evidence type="ECO:0000313" key="1">
    <source>
        <dbReference type="EMBL" id="GKV36833.1"/>
    </source>
</evidence>
<gene>
    <name evidence="1" type="ORF">SLEP1_g44924</name>
</gene>
<comment type="caution">
    <text evidence="1">The sequence shown here is derived from an EMBL/GenBank/DDBJ whole genome shotgun (WGS) entry which is preliminary data.</text>
</comment>
<evidence type="ECO:0000313" key="2">
    <source>
        <dbReference type="Proteomes" id="UP001054252"/>
    </source>
</evidence>
<keyword evidence="2" id="KW-1185">Reference proteome</keyword>
<protein>
    <submittedName>
        <fullName evidence="1">Uncharacterized protein</fullName>
    </submittedName>
</protein>
<name>A0AAV5LHK5_9ROSI</name>
<dbReference type="Proteomes" id="UP001054252">
    <property type="component" value="Unassembled WGS sequence"/>
</dbReference>
<accession>A0AAV5LHK5</accession>
<reference evidence="1 2" key="1">
    <citation type="journal article" date="2021" name="Commun. Biol.">
        <title>The genome of Shorea leprosula (Dipterocarpaceae) highlights the ecological relevance of drought in aseasonal tropical rainforests.</title>
        <authorList>
            <person name="Ng K.K.S."/>
            <person name="Kobayashi M.J."/>
            <person name="Fawcett J.A."/>
            <person name="Hatakeyama M."/>
            <person name="Paape T."/>
            <person name="Ng C.H."/>
            <person name="Ang C.C."/>
            <person name="Tnah L.H."/>
            <person name="Lee C.T."/>
            <person name="Nishiyama T."/>
            <person name="Sese J."/>
            <person name="O'Brien M.J."/>
            <person name="Copetti D."/>
            <person name="Mohd Noor M.I."/>
            <person name="Ong R.C."/>
            <person name="Putra M."/>
            <person name="Sireger I.Z."/>
            <person name="Indrioko S."/>
            <person name="Kosugi Y."/>
            <person name="Izuno A."/>
            <person name="Isagi Y."/>
            <person name="Lee S.L."/>
            <person name="Shimizu K.K."/>
        </authorList>
    </citation>
    <scope>NUCLEOTIDE SEQUENCE [LARGE SCALE GENOMIC DNA]</scope>
    <source>
        <strain evidence="1">214</strain>
    </source>
</reference>
<sequence>MEPKHGFLEPSTPGFEGTQAWVPRTQACMLCTLLSLSPPLIDVSIKSSSLVFCLFAEKVGWKIREIADSVKTFACFAVSDSGAELIDAVLDVVRKEAENYDLS</sequence>
<dbReference type="AlphaFoldDB" id="A0AAV5LHK5"/>
<proteinExistence type="predicted"/>
<dbReference type="EMBL" id="BPVZ01000118">
    <property type="protein sequence ID" value="GKV36833.1"/>
    <property type="molecule type" value="Genomic_DNA"/>
</dbReference>